<dbReference type="InterPro" id="IPR036390">
    <property type="entry name" value="WH_DNA-bd_sf"/>
</dbReference>
<protein>
    <submittedName>
        <fullName evidence="12">Heat stress transcription factor A-8</fullName>
    </submittedName>
</protein>
<dbReference type="FunFam" id="1.10.10.10:FF:000037">
    <property type="entry name" value="Heat stress transcription factor B-4"/>
    <property type="match status" value="1"/>
</dbReference>
<evidence type="ECO:0000256" key="8">
    <source>
        <dbReference type="ARBA" id="ARBA00023242"/>
    </source>
</evidence>
<evidence type="ECO:0000256" key="2">
    <source>
        <dbReference type="ARBA" id="ARBA00011233"/>
    </source>
</evidence>
<evidence type="ECO:0000256" key="4">
    <source>
        <dbReference type="ARBA" id="ARBA00023015"/>
    </source>
</evidence>
<reference evidence="12 13" key="1">
    <citation type="journal article" date="2019" name="Plant Biotechnol. J.">
        <title>The red bayberry genome and genetic basis of sex determination.</title>
        <authorList>
            <person name="Jia H.M."/>
            <person name="Jia H.J."/>
            <person name="Cai Q.L."/>
            <person name="Wang Y."/>
            <person name="Zhao H.B."/>
            <person name="Yang W.F."/>
            <person name="Wang G.Y."/>
            <person name="Li Y.H."/>
            <person name="Zhan D.L."/>
            <person name="Shen Y.T."/>
            <person name="Niu Q.F."/>
            <person name="Chang L."/>
            <person name="Qiu J."/>
            <person name="Zhao L."/>
            <person name="Xie H.B."/>
            <person name="Fu W.Y."/>
            <person name="Jin J."/>
            <person name="Li X.W."/>
            <person name="Jiao Y."/>
            <person name="Zhou C.C."/>
            <person name="Tu T."/>
            <person name="Chai C.Y."/>
            <person name="Gao J.L."/>
            <person name="Fan L.J."/>
            <person name="van de Weg E."/>
            <person name="Wang J.Y."/>
            <person name="Gao Z.S."/>
        </authorList>
    </citation>
    <scope>NUCLEOTIDE SEQUENCE [LARGE SCALE GENOMIC DNA]</scope>
    <source>
        <tissue evidence="12">Leaves</tissue>
    </source>
</reference>
<dbReference type="Proteomes" id="UP000516437">
    <property type="component" value="Chromosome 7"/>
</dbReference>
<dbReference type="AlphaFoldDB" id="A0A6A1UZR3"/>
<evidence type="ECO:0000256" key="1">
    <source>
        <dbReference type="ARBA" id="ARBA00004123"/>
    </source>
</evidence>
<dbReference type="OrthoDB" id="60033at2759"/>
<dbReference type="EMBL" id="RXIC02000025">
    <property type="protein sequence ID" value="KAB1205882.1"/>
    <property type="molecule type" value="Genomic_DNA"/>
</dbReference>
<accession>A0A6A1UZR3</accession>
<keyword evidence="7" id="KW-0804">Transcription</keyword>
<feature type="region of interest" description="Disordered" evidence="10">
    <location>
        <begin position="309"/>
        <end position="344"/>
    </location>
</feature>
<evidence type="ECO:0000256" key="10">
    <source>
        <dbReference type="SAM" id="MobiDB-lite"/>
    </source>
</evidence>
<dbReference type="PROSITE" id="PS00434">
    <property type="entry name" value="HSF_DOMAIN"/>
    <property type="match status" value="1"/>
</dbReference>
<dbReference type="Gene3D" id="1.10.10.10">
    <property type="entry name" value="Winged helix-like DNA-binding domain superfamily/Winged helix DNA-binding domain"/>
    <property type="match status" value="1"/>
</dbReference>
<dbReference type="InterPro" id="IPR036388">
    <property type="entry name" value="WH-like_DNA-bd_sf"/>
</dbReference>
<sequence length="359" mass="41296">MVKKSDENGSDSVPPFLKKCYEMLDDEATDPIISWSQTGESFVISDMTEFSVRLLPKYFKHSNFSSFMRQLNIYGFRKIDTDRWEFANERFVQGQKHLLKNICRRKKSQQADNPDGPAENESIGNSGLWKEIENLKTDKNALMQELVKLKQHQETSDNKLLLLRDHLQGMEKNQQQMLSFLVMAMQFPGFLVQLLQPKENNWRLAEVANMLEVGTEDDGPIAADGVIVRYQPRIDDTPKFVQTRSPSSKKQQEVDQSPDGMKDYFLNAEFLKMLMDEKLCLDNHAPFILSDLPADGSWEQLFLANTSMENTEDGKLDNEEPMDHGMEVESTESGSQLEASRNFELLIEQMEKSQKLGME</sequence>
<dbReference type="PANTHER" id="PTHR10015:SF325">
    <property type="entry name" value="HEAT STRESS TRANSCRIPTION FACTOR A-8"/>
    <property type="match status" value="1"/>
</dbReference>
<name>A0A6A1UZR3_9ROSI</name>
<dbReference type="PRINTS" id="PR00056">
    <property type="entry name" value="HSFDOMAIN"/>
</dbReference>
<comment type="subcellular location">
    <subcellularLocation>
        <location evidence="1">Nucleus</location>
    </subcellularLocation>
</comment>
<evidence type="ECO:0000256" key="9">
    <source>
        <dbReference type="RuleBase" id="RU004020"/>
    </source>
</evidence>
<comment type="similarity">
    <text evidence="9">Belongs to the HSF family.</text>
</comment>
<evidence type="ECO:0000256" key="7">
    <source>
        <dbReference type="ARBA" id="ARBA00023163"/>
    </source>
</evidence>
<dbReference type="GO" id="GO:0000978">
    <property type="term" value="F:RNA polymerase II cis-regulatory region sequence-specific DNA binding"/>
    <property type="evidence" value="ECO:0007669"/>
    <property type="project" value="TreeGrafter"/>
</dbReference>
<dbReference type="GO" id="GO:0034605">
    <property type="term" value="P:cellular response to heat"/>
    <property type="evidence" value="ECO:0007669"/>
    <property type="project" value="TreeGrafter"/>
</dbReference>
<gene>
    <name evidence="12" type="ORF">CJ030_MR7G027933</name>
</gene>
<organism evidence="12 13">
    <name type="scientific">Morella rubra</name>
    <name type="common">Chinese bayberry</name>
    <dbReference type="NCBI Taxonomy" id="262757"/>
    <lineage>
        <taxon>Eukaryota</taxon>
        <taxon>Viridiplantae</taxon>
        <taxon>Streptophyta</taxon>
        <taxon>Embryophyta</taxon>
        <taxon>Tracheophyta</taxon>
        <taxon>Spermatophyta</taxon>
        <taxon>Magnoliopsida</taxon>
        <taxon>eudicotyledons</taxon>
        <taxon>Gunneridae</taxon>
        <taxon>Pentapetalae</taxon>
        <taxon>rosids</taxon>
        <taxon>fabids</taxon>
        <taxon>Fagales</taxon>
        <taxon>Myricaceae</taxon>
        <taxon>Morella</taxon>
    </lineage>
</organism>
<keyword evidence="3" id="KW-0597">Phosphoprotein</keyword>
<dbReference type="GO" id="GO:0003700">
    <property type="term" value="F:DNA-binding transcription factor activity"/>
    <property type="evidence" value="ECO:0007669"/>
    <property type="project" value="InterPro"/>
</dbReference>
<keyword evidence="4" id="KW-0805">Transcription regulation</keyword>
<dbReference type="SMART" id="SM00415">
    <property type="entry name" value="HSF"/>
    <property type="match status" value="1"/>
</dbReference>
<keyword evidence="6" id="KW-0238">DNA-binding</keyword>
<evidence type="ECO:0000256" key="3">
    <source>
        <dbReference type="ARBA" id="ARBA00022553"/>
    </source>
</evidence>
<evidence type="ECO:0000313" key="12">
    <source>
        <dbReference type="EMBL" id="KAB1205882.1"/>
    </source>
</evidence>
<dbReference type="SUPFAM" id="SSF46785">
    <property type="entry name" value="Winged helix' DNA-binding domain"/>
    <property type="match status" value="1"/>
</dbReference>
<evidence type="ECO:0000256" key="5">
    <source>
        <dbReference type="ARBA" id="ARBA00023016"/>
    </source>
</evidence>
<comment type="caution">
    <text evidence="12">The sequence shown here is derived from an EMBL/GenBank/DDBJ whole genome shotgun (WGS) entry which is preliminary data.</text>
</comment>
<evidence type="ECO:0000313" key="13">
    <source>
        <dbReference type="Proteomes" id="UP000516437"/>
    </source>
</evidence>
<comment type="subunit">
    <text evidence="2">Homotrimer.</text>
</comment>
<feature type="domain" description="HSF-type DNA-binding" evidence="11">
    <location>
        <begin position="55"/>
        <end position="79"/>
    </location>
</feature>
<dbReference type="InterPro" id="IPR000232">
    <property type="entry name" value="HSF_DNA-bd"/>
</dbReference>
<feature type="region of interest" description="Disordered" evidence="10">
    <location>
        <begin position="105"/>
        <end position="124"/>
    </location>
</feature>
<evidence type="ECO:0000259" key="11">
    <source>
        <dbReference type="PROSITE" id="PS00434"/>
    </source>
</evidence>
<evidence type="ECO:0000256" key="6">
    <source>
        <dbReference type="ARBA" id="ARBA00023125"/>
    </source>
</evidence>
<keyword evidence="13" id="KW-1185">Reference proteome</keyword>
<dbReference type="GO" id="GO:0006357">
    <property type="term" value="P:regulation of transcription by RNA polymerase II"/>
    <property type="evidence" value="ECO:0007669"/>
    <property type="project" value="TreeGrafter"/>
</dbReference>
<feature type="compositionally biased region" description="Polar residues" evidence="10">
    <location>
        <begin position="240"/>
        <end position="249"/>
    </location>
</feature>
<keyword evidence="5" id="KW-0346">Stress response</keyword>
<feature type="region of interest" description="Disordered" evidence="10">
    <location>
        <begin position="238"/>
        <end position="260"/>
    </location>
</feature>
<dbReference type="PANTHER" id="PTHR10015">
    <property type="entry name" value="HEAT SHOCK TRANSCRIPTION FACTOR"/>
    <property type="match status" value="1"/>
</dbReference>
<dbReference type="Pfam" id="PF00447">
    <property type="entry name" value="HSF_DNA-bind"/>
    <property type="match status" value="1"/>
</dbReference>
<dbReference type="GO" id="GO:0005634">
    <property type="term" value="C:nucleus"/>
    <property type="evidence" value="ECO:0007669"/>
    <property type="project" value="UniProtKB-SubCell"/>
</dbReference>
<proteinExistence type="inferred from homology"/>
<feature type="compositionally biased region" description="Basic and acidic residues" evidence="10">
    <location>
        <begin position="312"/>
        <end position="327"/>
    </location>
</feature>
<keyword evidence="8" id="KW-0539">Nucleus</keyword>